<dbReference type="InterPro" id="IPR015797">
    <property type="entry name" value="NUDIX_hydrolase-like_dom_sf"/>
</dbReference>
<reference evidence="2" key="1">
    <citation type="submission" date="2019-08" db="EMBL/GenBank/DDBJ databases">
        <title>The improved chromosome-level genome for the pearl oyster Pinctada fucata martensii using PacBio sequencing and Hi-C.</title>
        <authorList>
            <person name="Zheng Z."/>
        </authorList>
    </citation>
    <scope>NUCLEOTIDE SEQUENCE</scope>
    <source>
        <strain evidence="2">ZZ-2019</strain>
        <tissue evidence="2">Adductor muscle</tissue>
    </source>
</reference>
<comment type="caution">
    <text evidence="2">The sequence shown here is derived from an EMBL/GenBank/DDBJ whole genome shotgun (WGS) entry which is preliminary data.</text>
</comment>
<name>A0AA88YF38_PINIB</name>
<dbReference type="EMBL" id="VSWD01000005">
    <property type="protein sequence ID" value="KAK3103720.1"/>
    <property type="molecule type" value="Genomic_DNA"/>
</dbReference>
<accession>A0AA88YF38</accession>
<dbReference type="Proteomes" id="UP001186944">
    <property type="component" value="Unassembled WGS sequence"/>
</dbReference>
<dbReference type="PANTHER" id="PTHR13622:SF8">
    <property type="entry name" value="THIAMIN PYROPHOSPHOKINASE 1"/>
    <property type="match status" value="1"/>
</dbReference>
<gene>
    <name evidence="2" type="ORF">FSP39_021319</name>
</gene>
<dbReference type="AlphaFoldDB" id="A0AA88YF38"/>
<dbReference type="Pfam" id="PF15916">
    <property type="entry name" value="DUF4743"/>
    <property type="match status" value="1"/>
</dbReference>
<evidence type="ECO:0000313" key="3">
    <source>
        <dbReference type="Proteomes" id="UP001186944"/>
    </source>
</evidence>
<feature type="domain" description="Nudix hydrolase" evidence="1">
    <location>
        <begin position="124"/>
        <end position="277"/>
    </location>
</feature>
<dbReference type="Gene3D" id="3.90.79.10">
    <property type="entry name" value="Nucleoside Triphosphate Pyrophosphohydrolase"/>
    <property type="match status" value="1"/>
</dbReference>
<dbReference type="GO" id="GO:0044715">
    <property type="term" value="F:8-oxo-dGDP phosphatase activity"/>
    <property type="evidence" value="ECO:0007669"/>
    <property type="project" value="TreeGrafter"/>
</dbReference>
<dbReference type="InterPro" id="IPR000086">
    <property type="entry name" value="NUDIX_hydrolase_dom"/>
</dbReference>
<dbReference type="PANTHER" id="PTHR13622">
    <property type="entry name" value="THIAMIN PYROPHOSPHOKINASE"/>
    <property type="match status" value="1"/>
</dbReference>
<proteinExistence type="predicted"/>
<protein>
    <recommendedName>
        <fullName evidence="1">Nudix hydrolase domain-containing protein</fullName>
    </recommendedName>
</protein>
<dbReference type="InterPro" id="IPR031804">
    <property type="entry name" value="DUF4743"/>
</dbReference>
<keyword evidence="3" id="KW-1185">Reference proteome</keyword>
<dbReference type="CDD" id="cd03676">
    <property type="entry name" value="NUDIX_Tnr3_like"/>
    <property type="match status" value="1"/>
</dbReference>
<organism evidence="2 3">
    <name type="scientific">Pinctada imbricata</name>
    <name type="common">Atlantic pearl-oyster</name>
    <name type="synonym">Pinctada martensii</name>
    <dbReference type="NCBI Taxonomy" id="66713"/>
    <lineage>
        <taxon>Eukaryota</taxon>
        <taxon>Metazoa</taxon>
        <taxon>Spiralia</taxon>
        <taxon>Lophotrochozoa</taxon>
        <taxon>Mollusca</taxon>
        <taxon>Bivalvia</taxon>
        <taxon>Autobranchia</taxon>
        <taxon>Pteriomorphia</taxon>
        <taxon>Pterioida</taxon>
        <taxon>Pterioidea</taxon>
        <taxon>Pteriidae</taxon>
        <taxon>Pinctada</taxon>
    </lineage>
</organism>
<dbReference type="PROSITE" id="PS51462">
    <property type="entry name" value="NUDIX"/>
    <property type="match status" value="1"/>
</dbReference>
<sequence>MTTTGSDPSHSSRTYCTLVEKCNNFIKADSARQNCRRFIVDGRTVGFIRPVLLPYIEKDPDIFTVSTDGVELNRSLKTFDERSTAVAGVLEKWRHIQNPVMVSLKGWRGETYYVRPSLHEPPLMKMERSGTCLFGTVQCGCHINGYTVDKGGEIHMWISQRSSTKQTYPNMYDQLVAGGLTSGLGFRECAVKECGEEASIPPELLTNIKSCGTVSYIFEDERGVFPEIEFVFDLLLPEDFKPVCSDGEVQGFQLVPISKVKEMIKDENFKPNSAVVALDFLIRHGFLSPDEEPRYSYLVEMMHLPLHTMFSSKDSHQLV</sequence>
<dbReference type="Pfam" id="PF00293">
    <property type="entry name" value="NUDIX"/>
    <property type="match status" value="1"/>
</dbReference>
<evidence type="ECO:0000259" key="1">
    <source>
        <dbReference type="PROSITE" id="PS51462"/>
    </source>
</evidence>
<dbReference type="SUPFAM" id="SSF55811">
    <property type="entry name" value="Nudix"/>
    <property type="match status" value="1"/>
</dbReference>
<dbReference type="FunFam" id="3.90.79.10:FF:000019">
    <property type="entry name" value="Thiamin pyrophosphokinase, putative"/>
    <property type="match status" value="1"/>
</dbReference>
<evidence type="ECO:0000313" key="2">
    <source>
        <dbReference type="EMBL" id="KAK3103720.1"/>
    </source>
</evidence>